<dbReference type="EMBL" id="VBAN01000124">
    <property type="protein sequence ID" value="TMI83145.1"/>
    <property type="molecule type" value="Genomic_DNA"/>
</dbReference>
<evidence type="ECO:0000256" key="1">
    <source>
        <dbReference type="SAM" id="MobiDB-lite"/>
    </source>
</evidence>
<accession>A0A537JHY9</accession>
<comment type="caution">
    <text evidence="3">The sequence shown here is derived from an EMBL/GenBank/DDBJ whole genome shotgun (WGS) entry which is preliminary data.</text>
</comment>
<dbReference type="InterPro" id="IPR052918">
    <property type="entry name" value="Motility_Chemotaxis_Reg"/>
</dbReference>
<dbReference type="SUPFAM" id="SSF101898">
    <property type="entry name" value="NHL repeat"/>
    <property type="match status" value="1"/>
</dbReference>
<dbReference type="Gene3D" id="2.120.10.30">
    <property type="entry name" value="TolB, C-terminal domain"/>
    <property type="match status" value="1"/>
</dbReference>
<dbReference type="InterPro" id="IPR011042">
    <property type="entry name" value="6-blade_b-propeller_TolB-like"/>
</dbReference>
<feature type="non-terminal residue" evidence="3">
    <location>
        <position position="583"/>
    </location>
</feature>
<name>A0A537JHY9_9BACT</name>
<organism evidence="3 4">
    <name type="scientific">Candidatus Segetimicrobium genomatis</name>
    <dbReference type="NCBI Taxonomy" id="2569760"/>
    <lineage>
        <taxon>Bacteria</taxon>
        <taxon>Bacillati</taxon>
        <taxon>Candidatus Sysuimicrobiota</taxon>
        <taxon>Candidatus Sysuimicrobiia</taxon>
        <taxon>Candidatus Sysuimicrobiales</taxon>
        <taxon>Candidatus Segetimicrobiaceae</taxon>
        <taxon>Candidatus Segetimicrobium</taxon>
    </lineage>
</organism>
<dbReference type="PANTHER" id="PTHR35580">
    <property type="entry name" value="CELL SURFACE GLYCOPROTEIN (S-LAYER PROTEIN)-LIKE PROTEIN"/>
    <property type="match status" value="1"/>
</dbReference>
<dbReference type="Pfam" id="PF06739">
    <property type="entry name" value="SBBP"/>
    <property type="match status" value="5"/>
</dbReference>
<protein>
    <recommendedName>
        <fullName evidence="2">DUF7948 domain-containing protein</fullName>
    </recommendedName>
</protein>
<dbReference type="Pfam" id="PF25778">
    <property type="entry name" value="DUF7948"/>
    <property type="match status" value="1"/>
</dbReference>
<evidence type="ECO:0000259" key="2">
    <source>
        <dbReference type="Pfam" id="PF25778"/>
    </source>
</evidence>
<dbReference type="AlphaFoldDB" id="A0A537JHY9"/>
<dbReference type="InterPro" id="IPR057708">
    <property type="entry name" value="DUF7948"/>
</dbReference>
<evidence type="ECO:0000313" key="4">
    <source>
        <dbReference type="Proteomes" id="UP000318093"/>
    </source>
</evidence>
<sequence length="583" mass="59277">MAFTPRDPPAGGAFLPGHPQPHGRPPGTVLRFTLIGAAPAPLVSGREELAGKANYFIGADPARWRTNVPIFAKVHYRAVYPGTDVVFYGTQGQLEHDFIVAPGADPRAITIGVEGADRLSVDAAGNLVLKITGGEVRFQKPVVYQEVDGVRRELAGGYTLRSAHRIGFQVAAYDPRKRLVIDPVIFYAAGVGASGIHLGHAIAVDAAGNAYVTGATYAGDLPTTPGAFQVANTGGGDVFVTKLNPTGTRLAVDATGNAYVMGWTSSTDFPTTPGALQTIYGGGFYNAFVTKVNPAGTRLVYSTYLGGNGDDQGLGIAVDAAGSAYVTGYAFSTNFPTTSGAFQTAKPGSFQNAFVAKLNPAGSAPLVYSTYLGGSSIDIGQGIAVDAAGSAYVTGSTFSTNFPTTPGAFQTASKGGFHAFVTKLHPTGSAPVYSTYLGGSGIDIGQGIAVDAAGGAYVAGFTTSANFPTTPGAFQTAYGGGATDAFVTKLHPTGSALVYSTYLGGNRDDLGEGIAVDAAGNAYVTGFTTSANFPTTPGAFQTAYGGGRADAFATKLNPTGSTPLVHSTYLGGSGDDYGAGIAA</sequence>
<gene>
    <name evidence="3" type="ORF">E6H03_04260</name>
</gene>
<dbReference type="PANTHER" id="PTHR35580:SF1">
    <property type="entry name" value="PHYTASE-LIKE DOMAIN-CONTAINING PROTEIN"/>
    <property type="match status" value="1"/>
</dbReference>
<reference evidence="3 4" key="1">
    <citation type="journal article" date="2019" name="Nat. Microbiol.">
        <title>Mediterranean grassland soil C-N compound turnover is dependent on rainfall and depth, and is mediated by genomically divergent microorganisms.</title>
        <authorList>
            <person name="Diamond S."/>
            <person name="Andeer P.F."/>
            <person name="Li Z."/>
            <person name="Crits-Christoph A."/>
            <person name="Burstein D."/>
            <person name="Anantharaman K."/>
            <person name="Lane K.R."/>
            <person name="Thomas B.C."/>
            <person name="Pan C."/>
            <person name="Northen T.R."/>
            <person name="Banfield J.F."/>
        </authorList>
    </citation>
    <scope>NUCLEOTIDE SEQUENCE [LARGE SCALE GENOMIC DNA]</scope>
    <source>
        <strain evidence="3">NP_6</strain>
    </source>
</reference>
<feature type="domain" description="DUF7948" evidence="2">
    <location>
        <begin position="27"/>
        <end position="184"/>
    </location>
</feature>
<evidence type="ECO:0000313" key="3">
    <source>
        <dbReference type="EMBL" id="TMI83145.1"/>
    </source>
</evidence>
<proteinExistence type="predicted"/>
<dbReference type="Proteomes" id="UP000318093">
    <property type="component" value="Unassembled WGS sequence"/>
</dbReference>
<feature type="region of interest" description="Disordered" evidence="1">
    <location>
        <begin position="1"/>
        <end position="22"/>
    </location>
</feature>
<dbReference type="InterPro" id="IPR010620">
    <property type="entry name" value="SBBP_repeat"/>
</dbReference>